<dbReference type="Proteomes" id="UP000664480">
    <property type="component" value="Unassembled WGS sequence"/>
</dbReference>
<dbReference type="RefSeq" id="WP_206587670.1">
    <property type="nucleotide sequence ID" value="NZ_JAFKCU010000003.1"/>
</dbReference>
<evidence type="ECO:0000313" key="3">
    <source>
        <dbReference type="Proteomes" id="UP000664480"/>
    </source>
</evidence>
<dbReference type="InterPro" id="IPR000157">
    <property type="entry name" value="TIR_dom"/>
</dbReference>
<reference evidence="2 3" key="1">
    <citation type="submission" date="2021-03" db="EMBL/GenBank/DDBJ databases">
        <title>novel species isolated from a fishpond in China.</title>
        <authorList>
            <person name="Lu H."/>
            <person name="Cai Z."/>
        </authorList>
    </citation>
    <scope>NUCLEOTIDE SEQUENCE [LARGE SCALE GENOMIC DNA]</scope>
    <source>
        <strain evidence="2 3">YJ13C</strain>
    </source>
</reference>
<evidence type="ECO:0000313" key="2">
    <source>
        <dbReference type="EMBL" id="MBN7817024.1"/>
    </source>
</evidence>
<dbReference type="Pfam" id="PF13676">
    <property type="entry name" value="TIR_2"/>
    <property type="match status" value="1"/>
</dbReference>
<keyword evidence="3" id="KW-1185">Reference proteome</keyword>
<evidence type="ECO:0000259" key="1">
    <source>
        <dbReference type="PROSITE" id="PS50104"/>
    </source>
</evidence>
<protein>
    <submittedName>
        <fullName evidence="2">TIR domain-containing protein</fullName>
    </submittedName>
</protein>
<comment type="caution">
    <text evidence="2">The sequence shown here is derived from an EMBL/GenBank/DDBJ whole genome shotgun (WGS) entry which is preliminary data.</text>
</comment>
<proteinExistence type="predicted"/>
<feature type="domain" description="TIR" evidence="1">
    <location>
        <begin position="1"/>
        <end position="126"/>
    </location>
</feature>
<accession>A0ABS3CIU5</accession>
<sequence length="719" mass="82132">MYDAFISYSHAADGKLAPAVEKSLQRFGIPWWKKRVLNIFRDESSLSVSPHLWTNIEEALSKSSYLIYMASPKSAESKWVKKEINYWIENKSLDTLLIALTDGEIIWDESESVFFDSRTNSLPDNLKTKFDEEPFYIDLRAFKNKEELSLKNLLFQKEILKLAAQLHGKAPKDLASEELKAQRRWRIIKNTAILILTGLLVFSIYQTIEAINNKNDAIEQANNARNQTKKSIANSLIATSNYLNQTNPTVSFRLAEYSLMYDSSNIDSYSALLRAFYSNPHYYLGQLHGSSFYDNKSQKMKDIEPPKDLEFYAPDIKVPGSFLKKIGIDYKSEFLFLSRTILSPESNFSLFFYSPEADMAEYTVELWDITGEFTRWGNRIWNDETEDWYDDPLYQQYLTYNQIDGLDETNFSYDNRYLVVPRNNKANIISIPFSGQKYLGRTFDTYSSIPLEFEIGSSSSQLIRANFSTEEHIVSTIDLKGDTVSFNLEKMPLLTIPFGNKTTIYSDIEGEYIISETLNSTTVWNLFGEKLGTGKIDKDVFKPDSAFQKSIKTVNVISILSPEYYNSYGFENDTAAISMDGLIKMNGTIISDSLGKEQLALEGHSEIISSVDVSDLGEYFLTAICPKIGVPETKLWDNKGKELLTIKNFGGKVGFLPKNKAFYTYTIRCCVECDSDPSVVVWPIDKTVLINWVNKNQIHEITDSEKSQFGIETSYLIDN</sequence>
<name>A0ABS3CIU5_9BACT</name>
<dbReference type="Gene3D" id="3.40.50.10140">
    <property type="entry name" value="Toll/interleukin-1 receptor homology (TIR) domain"/>
    <property type="match status" value="1"/>
</dbReference>
<gene>
    <name evidence="2" type="ORF">J0A69_16400</name>
</gene>
<organism evidence="2 3">
    <name type="scientific">Algoriphagus pacificus</name>
    <dbReference type="NCBI Taxonomy" id="2811234"/>
    <lineage>
        <taxon>Bacteria</taxon>
        <taxon>Pseudomonadati</taxon>
        <taxon>Bacteroidota</taxon>
        <taxon>Cytophagia</taxon>
        <taxon>Cytophagales</taxon>
        <taxon>Cyclobacteriaceae</taxon>
        <taxon>Algoriphagus</taxon>
    </lineage>
</organism>
<dbReference type="SMART" id="SM00255">
    <property type="entry name" value="TIR"/>
    <property type="match status" value="1"/>
</dbReference>
<dbReference type="SUPFAM" id="SSF52200">
    <property type="entry name" value="Toll/Interleukin receptor TIR domain"/>
    <property type="match status" value="1"/>
</dbReference>
<dbReference type="EMBL" id="JAFKCU010000003">
    <property type="protein sequence ID" value="MBN7817024.1"/>
    <property type="molecule type" value="Genomic_DNA"/>
</dbReference>
<dbReference type="PROSITE" id="PS50104">
    <property type="entry name" value="TIR"/>
    <property type="match status" value="1"/>
</dbReference>
<dbReference type="InterPro" id="IPR035897">
    <property type="entry name" value="Toll_tir_struct_dom_sf"/>
</dbReference>